<dbReference type="GO" id="GO:0005789">
    <property type="term" value="C:endoplasmic reticulum membrane"/>
    <property type="evidence" value="ECO:0007669"/>
    <property type="project" value="TreeGrafter"/>
</dbReference>
<dbReference type="Gene3D" id="3.90.550.10">
    <property type="entry name" value="Spore Coat Polysaccharide Biosynthesis Protein SpsA, Chain A"/>
    <property type="match status" value="1"/>
</dbReference>
<keyword evidence="3" id="KW-1185">Reference proteome</keyword>
<evidence type="ECO:0000256" key="1">
    <source>
        <dbReference type="SAM" id="Phobius"/>
    </source>
</evidence>
<dbReference type="PANTHER" id="PTHR46612">
    <property type="entry name" value="XYLOSIDE XYLOSYLTRANSFERASE 1"/>
    <property type="match status" value="1"/>
</dbReference>
<dbReference type="InterPro" id="IPR029044">
    <property type="entry name" value="Nucleotide-diphossugar_trans"/>
</dbReference>
<evidence type="ECO:0008006" key="4">
    <source>
        <dbReference type="Google" id="ProtNLM"/>
    </source>
</evidence>
<protein>
    <recommendedName>
        <fullName evidence="4">Xyloside xylosyltransferase 1</fullName>
    </recommendedName>
</protein>
<dbReference type="OMA" id="QPHFSSH"/>
<dbReference type="InterPro" id="IPR042465">
    <property type="entry name" value="XXLT1"/>
</dbReference>
<name>A0A8W8JSB3_MAGGI</name>
<dbReference type="AlphaFoldDB" id="A0A8W8JSB3"/>
<sequence length="371" mass="43161">MASYKLFRTLPRKLYSLLCIVFVILIILWSSKVFNLTKNSKKETFLVRRGTVKHLKNKTKDTFIHIASRETTVLKRKEGNVNIVILIKNSKNNPNLQPKFKVLIESISRKSSISLCFHVICDEDGKTISTSVIEKAAPTETQIIIHDITIMTQKVKEQISQMQTFFSHSSKSYYGDPLFFLSIVLHRVIPLDKVIMLDVDLKFDEDIRLLYNIFDEFSERSIIGIARENQPVYRHLFHQYRGKNPSTRVGAPPPDGLTGFNSGVLLLDLEKMRKSQVYNSLIDSPKTLETLTQKYLFKGHLGDQDFYTLVSMEHEDLFHILPCSWNRQLCVWWRDHGYGQVFDQYYTCSEQIKVYHGNCNSDIPALQWERQ</sequence>
<accession>A0A8W8JSB3</accession>
<proteinExistence type="predicted"/>
<dbReference type="GO" id="GO:0140560">
    <property type="term" value="F:xylosyl alpha-1,3-xylosyltransferase activity"/>
    <property type="evidence" value="ECO:0007669"/>
    <property type="project" value="TreeGrafter"/>
</dbReference>
<dbReference type="GO" id="GO:0016266">
    <property type="term" value="P:protein O-linked glycosylation via N-acetyl-galactosamine"/>
    <property type="evidence" value="ECO:0007669"/>
    <property type="project" value="TreeGrafter"/>
</dbReference>
<dbReference type="OrthoDB" id="411524at2759"/>
<dbReference type="Pfam" id="PF01501">
    <property type="entry name" value="Glyco_transf_8"/>
    <property type="match status" value="1"/>
</dbReference>
<keyword evidence="1" id="KW-0472">Membrane</keyword>
<dbReference type="InterPro" id="IPR002495">
    <property type="entry name" value="Glyco_trans_8"/>
</dbReference>
<keyword evidence="1" id="KW-1133">Transmembrane helix</keyword>
<reference evidence="2" key="1">
    <citation type="submission" date="2022-08" db="UniProtKB">
        <authorList>
            <consortium name="EnsemblMetazoa"/>
        </authorList>
    </citation>
    <scope>IDENTIFICATION</scope>
    <source>
        <strain evidence="2">05x7-T-G4-1.051#20</strain>
    </source>
</reference>
<dbReference type="EnsemblMetazoa" id="G20294.3">
    <property type="protein sequence ID" value="G20294.3:cds"/>
    <property type="gene ID" value="G20294"/>
</dbReference>
<dbReference type="Proteomes" id="UP000005408">
    <property type="component" value="Unassembled WGS sequence"/>
</dbReference>
<evidence type="ECO:0000313" key="3">
    <source>
        <dbReference type="Proteomes" id="UP000005408"/>
    </source>
</evidence>
<dbReference type="SUPFAM" id="SSF53448">
    <property type="entry name" value="Nucleotide-diphospho-sugar transferases"/>
    <property type="match status" value="1"/>
</dbReference>
<dbReference type="PANTHER" id="PTHR46612:SF1">
    <property type="entry name" value="XYLOSIDE XYLOSYLTRANSFERASE 1"/>
    <property type="match status" value="1"/>
</dbReference>
<evidence type="ECO:0000313" key="2">
    <source>
        <dbReference type="EnsemblMetazoa" id="G20294.3:cds"/>
    </source>
</evidence>
<keyword evidence="1" id="KW-0812">Transmembrane</keyword>
<feature type="transmembrane region" description="Helical" evidence="1">
    <location>
        <begin position="14"/>
        <end position="31"/>
    </location>
</feature>
<organism evidence="2 3">
    <name type="scientific">Magallana gigas</name>
    <name type="common">Pacific oyster</name>
    <name type="synonym">Crassostrea gigas</name>
    <dbReference type="NCBI Taxonomy" id="29159"/>
    <lineage>
        <taxon>Eukaryota</taxon>
        <taxon>Metazoa</taxon>
        <taxon>Spiralia</taxon>
        <taxon>Lophotrochozoa</taxon>
        <taxon>Mollusca</taxon>
        <taxon>Bivalvia</taxon>
        <taxon>Autobranchia</taxon>
        <taxon>Pteriomorphia</taxon>
        <taxon>Ostreida</taxon>
        <taxon>Ostreoidea</taxon>
        <taxon>Ostreidae</taxon>
        <taxon>Magallana</taxon>
    </lineage>
</organism>